<organism evidence="2 3">
    <name type="scientific">Sphingobacterium anhuiense</name>
    <dbReference type="NCBI Taxonomy" id="493780"/>
    <lineage>
        <taxon>Bacteria</taxon>
        <taxon>Pseudomonadati</taxon>
        <taxon>Bacteroidota</taxon>
        <taxon>Sphingobacteriia</taxon>
        <taxon>Sphingobacteriales</taxon>
        <taxon>Sphingobacteriaceae</taxon>
        <taxon>Sphingobacterium</taxon>
    </lineage>
</organism>
<protein>
    <recommendedName>
        <fullName evidence="4">IPT/TIG domain-containing protein</fullName>
    </recommendedName>
</protein>
<evidence type="ECO:0008006" key="4">
    <source>
        <dbReference type="Google" id="ProtNLM"/>
    </source>
</evidence>
<dbReference type="RefSeq" id="WP_380917482.1">
    <property type="nucleotide sequence ID" value="NZ_JBHUPE010000001.1"/>
</dbReference>
<reference evidence="3" key="1">
    <citation type="journal article" date="2019" name="Int. J. Syst. Evol. Microbiol.">
        <title>The Global Catalogue of Microorganisms (GCM) 10K type strain sequencing project: providing services to taxonomists for standard genome sequencing and annotation.</title>
        <authorList>
            <consortium name="The Broad Institute Genomics Platform"/>
            <consortium name="The Broad Institute Genome Sequencing Center for Infectious Disease"/>
            <person name="Wu L."/>
            <person name="Ma J."/>
        </authorList>
    </citation>
    <scope>NUCLEOTIDE SEQUENCE [LARGE SCALE GENOMIC DNA]</scope>
    <source>
        <strain evidence="3">KCTC 22209</strain>
    </source>
</reference>
<accession>A0ABW5YQ86</accession>
<name>A0ABW5YQ86_9SPHI</name>
<proteinExistence type="predicted"/>
<feature type="chain" id="PRO_5046676685" description="IPT/TIG domain-containing protein" evidence="1">
    <location>
        <begin position="21"/>
        <end position="572"/>
    </location>
</feature>
<dbReference type="EMBL" id="JBHUPE010000001">
    <property type="protein sequence ID" value="MFD2902486.1"/>
    <property type="molecule type" value="Genomic_DNA"/>
</dbReference>
<dbReference type="PROSITE" id="PS51257">
    <property type="entry name" value="PROKAR_LIPOPROTEIN"/>
    <property type="match status" value="1"/>
</dbReference>
<sequence>MKINIKIFLLLLSSCLLTIACSKTEETEILIAPMEVSSMPITINNESQITFTGKIDQINKEPIMAMGFILSEKSASGGTVNKEIAVDPKELGADKTLNYTYNSEKPFDIDNYYSYKFYVKTKNGYYSSKPMHFTLDNIKVETEKTTLAYLGETLSFKGNFKQFKETYYLSINSEAGQRLEYSFKDNHTTLLVTMPKSGFTQDQKFSITLCKAINGMPYTYSKQLTEIKVVARINPPSKYNYAFNETIPITGLGLPEYYAENLFLLVDGHRIQYYGNYLYLSQIENLRGNSFKFGYVNGRDSVIFDKPLTVQQPSGDLINIRGEHTHPYSDLFVDGLDFYKYFNLKIEQASLGEQKLPLSIYSQGQELLYLHVPENTAEGNYALNLVGGLSKVSSSKKLTIKKFNWDSINKNSFYSGDTIRVKGNFYDHIGYGMVFGNFDMTDHAMISNGSVAFLVPNITPGKYKIKIYYGLSSSLKRIYAPQEISIEVLTPTLKNLTSMLKKPENTISISGQGLYSSFKYYLGNYQLHASINEDKKSGYLYFWDDIPAGKYKLSMVTEYGKIEAKDLIEIQK</sequence>
<keyword evidence="3" id="KW-1185">Reference proteome</keyword>
<keyword evidence="1" id="KW-0732">Signal</keyword>
<evidence type="ECO:0000256" key="1">
    <source>
        <dbReference type="SAM" id="SignalP"/>
    </source>
</evidence>
<evidence type="ECO:0000313" key="3">
    <source>
        <dbReference type="Proteomes" id="UP001597509"/>
    </source>
</evidence>
<dbReference type="Proteomes" id="UP001597509">
    <property type="component" value="Unassembled WGS sequence"/>
</dbReference>
<gene>
    <name evidence="2" type="ORF">ACFS6I_01020</name>
</gene>
<evidence type="ECO:0000313" key="2">
    <source>
        <dbReference type="EMBL" id="MFD2902486.1"/>
    </source>
</evidence>
<comment type="caution">
    <text evidence="2">The sequence shown here is derived from an EMBL/GenBank/DDBJ whole genome shotgun (WGS) entry which is preliminary data.</text>
</comment>
<feature type="signal peptide" evidence="1">
    <location>
        <begin position="1"/>
        <end position="20"/>
    </location>
</feature>